<dbReference type="NCBIfam" id="TIGR03781">
    <property type="entry name" value="Bac_Flav_CT_K"/>
    <property type="match status" value="1"/>
</dbReference>
<keyword evidence="1" id="KW-0812">Transmembrane</keyword>
<organism evidence="2 3">
    <name type="scientific">Puia dinghuensis</name>
    <dbReference type="NCBI Taxonomy" id="1792502"/>
    <lineage>
        <taxon>Bacteria</taxon>
        <taxon>Pseudomonadati</taxon>
        <taxon>Bacteroidota</taxon>
        <taxon>Chitinophagia</taxon>
        <taxon>Chitinophagales</taxon>
        <taxon>Chitinophagaceae</taxon>
        <taxon>Puia</taxon>
    </lineage>
</organism>
<reference evidence="2" key="2">
    <citation type="submission" date="2020-09" db="EMBL/GenBank/DDBJ databases">
        <authorList>
            <person name="Sun Q."/>
            <person name="Zhou Y."/>
        </authorList>
    </citation>
    <scope>NUCLEOTIDE SEQUENCE</scope>
    <source>
        <strain evidence="2">CGMCC 1.15448</strain>
    </source>
</reference>
<dbReference type="InterPro" id="IPR022276">
    <property type="entry name" value="Conjug_transposon_TraK"/>
</dbReference>
<dbReference type="EMBL" id="BMJC01000006">
    <property type="protein sequence ID" value="GGB20125.1"/>
    <property type="molecule type" value="Genomic_DNA"/>
</dbReference>
<proteinExistence type="predicted"/>
<keyword evidence="1" id="KW-0472">Membrane</keyword>
<sequence>MFKRFKSIEEGLRKVRLFAMVVTLGSLAISGWVVFEAMRAVDKANGRIYVLSNGKAMRAMAVDPQENLPVEARDHLRNFHHYFFDLSPDEKAIKVNLDRSFYLADGSAKVLYDNLLESGFINGLISGNITQSVVLDSIWLDTDHEPYAFRCTGLQTLIRPTRLTTRSIVTRGFLRRTGVERSDNNPHGFMIERFEVETNIEIKTISR</sequence>
<feature type="transmembrane region" description="Helical" evidence="1">
    <location>
        <begin position="15"/>
        <end position="35"/>
    </location>
</feature>
<evidence type="ECO:0000256" key="1">
    <source>
        <dbReference type="SAM" id="Phobius"/>
    </source>
</evidence>
<dbReference type="RefSeq" id="WP_188936966.1">
    <property type="nucleotide sequence ID" value="NZ_BMJC01000006.1"/>
</dbReference>
<protein>
    <submittedName>
        <fullName evidence="2">Conjugative transposon protein TraK</fullName>
    </submittedName>
</protein>
<gene>
    <name evidence="2" type="ORF">GCM10011511_49820</name>
</gene>
<reference evidence="2" key="1">
    <citation type="journal article" date="2014" name="Int. J. Syst. Evol. Microbiol.">
        <title>Complete genome sequence of Corynebacterium casei LMG S-19264T (=DSM 44701T), isolated from a smear-ripened cheese.</title>
        <authorList>
            <consortium name="US DOE Joint Genome Institute (JGI-PGF)"/>
            <person name="Walter F."/>
            <person name="Albersmeier A."/>
            <person name="Kalinowski J."/>
            <person name="Ruckert C."/>
        </authorList>
    </citation>
    <scope>NUCLEOTIDE SEQUENCE</scope>
    <source>
        <strain evidence="2">CGMCC 1.15448</strain>
    </source>
</reference>
<name>A0A8J2UHY7_9BACT</name>
<comment type="caution">
    <text evidence="2">The sequence shown here is derived from an EMBL/GenBank/DDBJ whole genome shotgun (WGS) entry which is preliminary data.</text>
</comment>
<evidence type="ECO:0000313" key="3">
    <source>
        <dbReference type="Proteomes" id="UP000607559"/>
    </source>
</evidence>
<evidence type="ECO:0000313" key="2">
    <source>
        <dbReference type="EMBL" id="GGB20125.1"/>
    </source>
</evidence>
<keyword evidence="1" id="KW-1133">Transmembrane helix</keyword>
<dbReference type="Proteomes" id="UP000607559">
    <property type="component" value="Unassembled WGS sequence"/>
</dbReference>
<dbReference type="AlphaFoldDB" id="A0A8J2UHY7"/>
<keyword evidence="3" id="KW-1185">Reference proteome</keyword>
<accession>A0A8J2UHY7</accession>